<name>A0A2S7IJZ1_9BACT</name>
<organism evidence="2 3">
    <name type="scientific">Siphonobacter curvatus</name>
    <dbReference type="NCBI Taxonomy" id="2094562"/>
    <lineage>
        <taxon>Bacteria</taxon>
        <taxon>Pseudomonadati</taxon>
        <taxon>Bacteroidota</taxon>
        <taxon>Cytophagia</taxon>
        <taxon>Cytophagales</taxon>
        <taxon>Cytophagaceae</taxon>
        <taxon>Siphonobacter</taxon>
    </lineage>
</organism>
<comment type="caution">
    <text evidence="2">The sequence shown here is derived from an EMBL/GenBank/DDBJ whole genome shotgun (WGS) entry which is preliminary data.</text>
</comment>
<reference evidence="3" key="1">
    <citation type="submission" date="2018-02" db="EMBL/GenBank/DDBJ databases">
        <title>Genome sequencing of Solimonas sp. HR-BB.</title>
        <authorList>
            <person name="Lee Y."/>
            <person name="Jeon C.O."/>
        </authorList>
    </citation>
    <scope>NUCLEOTIDE SEQUENCE [LARGE SCALE GENOMIC DNA]</scope>
    <source>
        <strain evidence="3">HR-U</strain>
    </source>
</reference>
<dbReference type="SMART" id="SM00953">
    <property type="entry name" value="RES"/>
    <property type="match status" value="1"/>
</dbReference>
<dbReference type="AlphaFoldDB" id="A0A2S7IJZ1"/>
<accession>A0A2S7IJZ1</accession>
<dbReference type="RefSeq" id="WP_104714541.1">
    <property type="nucleotide sequence ID" value="NZ_PTRA01000002.1"/>
</dbReference>
<protein>
    <submittedName>
        <fullName evidence="2">RES domain-containing protein</fullName>
    </submittedName>
</protein>
<evidence type="ECO:0000313" key="2">
    <source>
        <dbReference type="EMBL" id="PQA56968.1"/>
    </source>
</evidence>
<gene>
    <name evidence="2" type="ORF">C5O19_16685</name>
</gene>
<keyword evidence="3" id="KW-1185">Reference proteome</keyword>
<dbReference type="Proteomes" id="UP000239590">
    <property type="component" value="Unassembled WGS sequence"/>
</dbReference>
<evidence type="ECO:0000313" key="3">
    <source>
        <dbReference type="Proteomes" id="UP000239590"/>
    </source>
</evidence>
<dbReference type="EMBL" id="PTRA01000002">
    <property type="protein sequence ID" value="PQA56968.1"/>
    <property type="molecule type" value="Genomic_DNA"/>
</dbReference>
<proteinExistence type="predicted"/>
<dbReference type="Pfam" id="PF08808">
    <property type="entry name" value="RES"/>
    <property type="match status" value="1"/>
</dbReference>
<feature type="domain" description="RES" evidence="1">
    <location>
        <begin position="15"/>
        <end position="141"/>
    </location>
</feature>
<dbReference type="InterPro" id="IPR014914">
    <property type="entry name" value="RES_dom"/>
</dbReference>
<evidence type="ECO:0000259" key="1">
    <source>
        <dbReference type="SMART" id="SM00953"/>
    </source>
</evidence>
<sequence length="158" mass="18047">MDVFRINKEPYHTDPLSTVGSYKYGGRWNPKGIGILYTSRTPELALLETLVHLPPLLTSELPRLWLSTLRLPEDPQTVFWLNPSHLPAYWNAPSLFASQTILKEWLKDPFCLAVGVPSVIMPESYNLLLHPRHPAYIDVQLIHQRVLPLDTRLRSGTA</sequence>
<dbReference type="OrthoDB" id="9789501at2"/>